<dbReference type="AlphaFoldDB" id="M2SNG0"/>
<feature type="domain" description="DDE-1" evidence="1">
    <location>
        <begin position="18"/>
        <end position="139"/>
    </location>
</feature>
<dbReference type="EMBL" id="KB445584">
    <property type="protein sequence ID" value="EMD86835.1"/>
    <property type="molecule type" value="Genomic_DNA"/>
</dbReference>
<organism evidence="3 4">
    <name type="scientific">Cochliobolus heterostrophus (strain C5 / ATCC 48332 / race O)</name>
    <name type="common">Southern corn leaf blight fungus</name>
    <name type="synonym">Bipolaris maydis</name>
    <dbReference type="NCBI Taxonomy" id="701091"/>
    <lineage>
        <taxon>Eukaryota</taxon>
        <taxon>Fungi</taxon>
        <taxon>Dikarya</taxon>
        <taxon>Ascomycota</taxon>
        <taxon>Pezizomycotina</taxon>
        <taxon>Dothideomycetes</taxon>
        <taxon>Pleosporomycetidae</taxon>
        <taxon>Pleosporales</taxon>
        <taxon>Pleosporineae</taxon>
        <taxon>Pleosporaceae</taxon>
        <taxon>Bipolaris</taxon>
    </lineage>
</organism>
<dbReference type="OrthoDB" id="5425161at2759"/>
<reference evidence="4" key="3">
    <citation type="journal article" date="2013" name="PLoS Genet.">
        <title>Comparative genome structure, secondary metabolite, and effector coding capacity across Cochliobolus pathogens.</title>
        <authorList>
            <person name="Condon B.J."/>
            <person name="Leng Y."/>
            <person name="Wu D."/>
            <person name="Bushley K.E."/>
            <person name="Ohm R.A."/>
            <person name="Otillar R."/>
            <person name="Martin J."/>
            <person name="Schackwitz W."/>
            <person name="Grimwood J."/>
            <person name="MohdZainudin N."/>
            <person name="Xue C."/>
            <person name="Wang R."/>
            <person name="Manning V.A."/>
            <person name="Dhillon B."/>
            <person name="Tu Z.J."/>
            <person name="Steffenson B.J."/>
            <person name="Salamov A."/>
            <person name="Sun H."/>
            <person name="Lowry S."/>
            <person name="LaButti K."/>
            <person name="Han J."/>
            <person name="Copeland A."/>
            <person name="Lindquist E."/>
            <person name="Barry K."/>
            <person name="Schmutz J."/>
            <person name="Baker S.E."/>
            <person name="Ciuffetti L.M."/>
            <person name="Grigoriev I.V."/>
            <person name="Zhong S."/>
            <person name="Turgeon B.G."/>
        </authorList>
    </citation>
    <scope>NUCLEOTIDE SEQUENCE [LARGE SCALE GENOMIC DNA]</scope>
    <source>
        <strain evidence="4">C5 / ATCC 48332 / race O</strain>
    </source>
</reference>
<evidence type="ECO:0000259" key="1">
    <source>
        <dbReference type="Pfam" id="PF03184"/>
    </source>
</evidence>
<proteinExistence type="predicted"/>
<dbReference type="OMA" id="KCTENCR"/>
<evidence type="ECO:0000313" key="3">
    <source>
        <dbReference type="EMBL" id="EMD86835.1"/>
    </source>
</evidence>
<accession>M2SNG0</accession>
<evidence type="ECO:0000313" key="2">
    <source>
        <dbReference type="EMBL" id="EMD86824.1"/>
    </source>
</evidence>
<dbReference type="EMBL" id="KB445584">
    <property type="protein sequence ID" value="EMD86824.1"/>
    <property type="molecule type" value="Genomic_DNA"/>
</dbReference>
<dbReference type="InterPro" id="IPR004875">
    <property type="entry name" value="DDE_SF_endonuclease_dom"/>
</dbReference>
<dbReference type="HOGENOM" id="CLU_013929_2_2_1"/>
<reference evidence="3" key="2">
    <citation type="submission" date="2012-06" db="EMBL/GenBank/DDBJ databases">
        <title>Comparative genome structure, secondary metabolite and effector coding capacity across Cochliobolus pathogens.</title>
        <authorList>
            <consortium name="US DOE Joint Genome Institute (JGI-PGF)"/>
            <person name="Condon B.J."/>
            <person name="Leng Y."/>
            <person name="Wu D."/>
            <person name="Bushley K.E."/>
            <person name="Ohm R.A."/>
            <person name="Otillar R."/>
            <person name="Martin J."/>
            <person name="Schackwitz W."/>
            <person name="Grimwood J."/>
            <person name="MohdZainudin N."/>
            <person name="Xue C."/>
            <person name="Wang R."/>
            <person name="Dhillon B."/>
            <person name="Tu Z.J."/>
            <person name="Steffenson B.J."/>
            <person name="Salamov A."/>
            <person name="Sun H."/>
            <person name="Lowry S."/>
            <person name="LaButti K."/>
            <person name="Han J."/>
            <person name="Copeland A."/>
            <person name="Lindquist E."/>
            <person name="Lucas S."/>
            <person name="Barry K."/>
            <person name="Schmutz J."/>
            <person name="Baker S."/>
            <person name="Grigoriev I.V."/>
            <person name="Zhong S."/>
            <person name="Turgeon B.G."/>
        </authorList>
    </citation>
    <scope>NUCLEOTIDE SEQUENCE</scope>
    <source>
        <strain evidence="3">C5</strain>
    </source>
</reference>
<gene>
    <name evidence="2" type="ORF">COCHEDRAFT_1185928</name>
    <name evidence="3" type="ORF">COCHEDRAFT_1185935</name>
</gene>
<feature type="non-terminal residue" evidence="3">
    <location>
        <position position="145"/>
    </location>
</feature>
<name>M2SNG0_COCH5</name>
<sequence>MEHWIVDLPDGYLVGVSDSGYSNDKLAYAWIQHFNKVTSRSTHGAWRLLLIDGHKSHYTKQFCQLAEDNKIQLFALPPHTTHLLQPLDVGCFQPLKWYHGKTLEYASRTGSRDINKADFMATIEEIRCLTFTKSTICSGWRRTGI</sequence>
<dbReference type="Pfam" id="PF03184">
    <property type="entry name" value="DDE_1"/>
    <property type="match status" value="1"/>
</dbReference>
<dbReference type="Proteomes" id="UP000016936">
    <property type="component" value="Unassembled WGS sequence"/>
</dbReference>
<reference evidence="3 4" key="1">
    <citation type="journal article" date="2012" name="PLoS Pathog.">
        <title>Diverse lifestyles and strategies of plant pathogenesis encoded in the genomes of eighteen Dothideomycetes fungi.</title>
        <authorList>
            <person name="Ohm R.A."/>
            <person name="Feau N."/>
            <person name="Henrissat B."/>
            <person name="Schoch C.L."/>
            <person name="Horwitz B.A."/>
            <person name="Barry K.W."/>
            <person name="Condon B.J."/>
            <person name="Copeland A.C."/>
            <person name="Dhillon B."/>
            <person name="Glaser F."/>
            <person name="Hesse C.N."/>
            <person name="Kosti I."/>
            <person name="LaButti K."/>
            <person name="Lindquist E.A."/>
            <person name="Lucas S."/>
            <person name="Salamov A.A."/>
            <person name="Bradshaw R.E."/>
            <person name="Ciuffetti L."/>
            <person name="Hamelin R.C."/>
            <person name="Kema G.H.J."/>
            <person name="Lawrence C."/>
            <person name="Scott J.A."/>
            <person name="Spatafora J.W."/>
            <person name="Turgeon B.G."/>
            <person name="de Wit P.J.G.M."/>
            <person name="Zhong S."/>
            <person name="Goodwin S.B."/>
            <person name="Grigoriev I.V."/>
        </authorList>
    </citation>
    <scope>NUCLEOTIDE SEQUENCE [LARGE SCALE GENOMIC DNA]</scope>
    <source>
        <strain evidence="3">C5</strain>
        <strain evidence="4">C5 / ATCC 48332 / race O</strain>
    </source>
</reference>
<evidence type="ECO:0000313" key="4">
    <source>
        <dbReference type="Proteomes" id="UP000016936"/>
    </source>
</evidence>
<dbReference type="GO" id="GO:0003676">
    <property type="term" value="F:nucleic acid binding"/>
    <property type="evidence" value="ECO:0007669"/>
    <property type="project" value="InterPro"/>
</dbReference>
<protein>
    <recommendedName>
        <fullName evidence="1">DDE-1 domain-containing protein</fullName>
    </recommendedName>
</protein>
<keyword evidence="4" id="KW-1185">Reference proteome</keyword>